<feature type="region of interest" description="Disordered" evidence="1">
    <location>
        <begin position="98"/>
        <end position="124"/>
    </location>
</feature>
<dbReference type="Proteomes" id="UP000067448">
    <property type="component" value="Unassembled WGS sequence"/>
</dbReference>
<evidence type="ECO:0000256" key="1">
    <source>
        <dbReference type="SAM" id="MobiDB-lite"/>
    </source>
</evidence>
<feature type="compositionally biased region" description="Low complexity" evidence="1">
    <location>
        <begin position="222"/>
        <end position="236"/>
    </location>
</feature>
<evidence type="ECO:0000313" key="3">
    <source>
        <dbReference type="Proteomes" id="UP000067448"/>
    </source>
</evidence>
<dbReference type="EMBL" id="BCMM01000065">
    <property type="protein sequence ID" value="GAQ67739.1"/>
    <property type="molecule type" value="Genomic_DNA"/>
</dbReference>
<sequence length="273" mass="27893">MSQLSPLDIGDDPRPGRAGRGAGTEPRRTPRSVRRARCGRCGCMAITGGRRPMYRPAGGGWWPGSGNGSCAGAGGCGCGVWCVPRAAAPCLPRTGARSAGATPAPHRPAGWLAGRPAKSKPGSLTADQANRWLELAEAPIRLTGSDTLPAAVGGLDRPDAVLCRTNTAAMTEVTRLLTHGRIHSASCSRTSVCSTEGQPSRAAGGGTSGRRALPRPALAQETGSGTSPGLTGTISTRVQPTALSSVRRRFADRLSYLPADACGAPSGSVHSRP</sequence>
<name>A0A100JXY2_STRSC</name>
<organism evidence="2 3">
    <name type="scientific">Streptomyces scabiei</name>
    <dbReference type="NCBI Taxonomy" id="1930"/>
    <lineage>
        <taxon>Bacteria</taxon>
        <taxon>Bacillati</taxon>
        <taxon>Actinomycetota</taxon>
        <taxon>Actinomycetes</taxon>
        <taxon>Kitasatosporales</taxon>
        <taxon>Streptomycetaceae</taxon>
        <taxon>Streptomyces</taxon>
    </lineage>
</organism>
<protein>
    <submittedName>
        <fullName evidence="2">Uncharacterized protein</fullName>
    </submittedName>
</protein>
<feature type="region of interest" description="Disordered" evidence="1">
    <location>
        <begin position="1"/>
        <end position="33"/>
    </location>
</feature>
<gene>
    <name evidence="2" type="ORF">SsS58_08195</name>
</gene>
<comment type="caution">
    <text evidence="2">The sequence shown here is derived from an EMBL/GenBank/DDBJ whole genome shotgun (WGS) entry which is preliminary data.</text>
</comment>
<reference evidence="2 3" key="2">
    <citation type="journal article" date="2016" name="Genome Announc.">
        <title>Draft Genome Sequences of Streptomyces scabiei S58, Streptomyces turgidiscabies T45, and Streptomyces acidiscabies a10, the Pathogens of Potato Common Scab, Isolated in Japan.</title>
        <authorList>
            <person name="Tomihama T."/>
            <person name="Nishi Y."/>
            <person name="Sakai M."/>
            <person name="Ikenaga M."/>
            <person name="Okubo T."/>
            <person name="Ikeda S."/>
        </authorList>
    </citation>
    <scope>NUCLEOTIDE SEQUENCE [LARGE SCALE GENOMIC DNA]</scope>
    <source>
        <strain evidence="2 3">S58</strain>
    </source>
</reference>
<proteinExistence type="predicted"/>
<evidence type="ECO:0000313" key="2">
    <source>
        <dbReference type="EMBL" id="GAQ67739.1"/>
    </source>
</evidence>
<dbReference type="AlphaFoldDB" id="A0A100JXY2"/>
<accession>A0A100JXY2</accession>
<reference evidence="3" key="3">
    <citation type="submission" date="2016-02" db="EMBL/GenBank/DDBJ databases">
        <title>Draft genome of pathogenic Streptomyces sp. in Japan.</title>
        <authorList>
            <person name="Tomihama T."/>
            <person name="Ikenaga M."/>
            <person name="Sakai M."/>
            <person name="Okubo T."/>
            <person name="Ikeda S."/>
        </authorList>
    </citation>
    <scope>NUCLEOTIDE SEQUENCE [LARGE SCALE GENOMIC DNA]</scope>
    <source>
        <strain evidence="3">S58</strain>
    </source>
</reference>
<reference evidence="3" key="1">
    <citation type="submission" date="2015-11" db="EMBL/GenBank/DDBJ databases">
        <authorList>
            <consortium name="Cross-ministerial Strategic Innovation Promotion Program (SIP) consortium"/>
            <person name="Tomihama T."/>
            <person name="Ikenaga M."/>
            <person name="Sakai M."/>
            <person name="Okubo T."/>
            <person name="Ikeda S."/>
        </authorList>
    </citation>
    <scope>NUCLEOTIDE SEQUENCE [LARGE SCALE GENOMIC DNA]</scope>
    <source>
        <strain evidence="3">S58</strain>
    </source>
</reference>
<feature type="region of interest" description="Disordered" evidence="1">
    <location>
        <begin position="191"/>
        <end position="241"/>
    </location>
</feature>